<organism evidence="1 2">
    <name type="scientific">Cephalotus follicularis</name>
    <name type="common">Albany pitcher plant</name>
    <dbReference type="NCBI Taxonomy" id="3775"/>
    <lineage>
        <taxon>Eukaryota</taxon>
        <taxon>Viridiplantae</taxon>
        <taxon>Streptophyta</taxon>
        <taxon>Embryophyta</taxon>
        <taxon>Tracheophyta</taxon>
        <taxon>Spermatophyta</taxon>
        <taxon>Magnoliopsida</taxon>
        <taxon>eudicotyledons</taxon>
        <taxon>Gunneridae</taxon>
        <taxon>Pentapetalae</taxon>
        <taxon>rosids</taxon>
        <taxon>fabids</taxon>
        <taxon>Oxalidales</taxon>
        <taxon>Cephalotaceae</taxon>
        <taxon>Cephalotus</taxon>
    </lineage>
</organism>
<keyword evidence="2" id="KW-1185">Reference proteome</keyword>
<evidence type="ECO:0000313" key="1">
    <source>
        <dbReference type="EMBL" id="GAV61460.1"/>
    </source>
</evidence>
<dbReference type="Proteomes" id="UP000187406">
    <property type="component" value="Unassembled WGS sequence"/>
</dbReference>
<sequence length="296" mass="31757">MWSVSPDVPEALRTTLTADLDLTKTEKAVMSALKLCSVGLLAVQGYSLLMTNHHYLSDLTTQSRKAFAVIERQFLRSQDVAAWFNADQAIIQDTLWHKAGHPISISMKQALACSECVTAMIATAGAGSAASRLSAMETEMRAANSYKTLLATVKPLFEIYGGGLDYILLEDAMDTVRNYSIMVSGAGEATAPAMPNPPGTPSYVNLRTTALSYLGRVLDTSKDTVSFCYGFYCALSDQNQTLGGGAAADTLKTSYSLSKLKTQNYASFVSGQQAFGDYNAARAAMIAKGEYNAPKL</sequence>
<dbReference type="AlphaFoldDB" id="A0A1Q3B0H4"/>
<accession>A0A1Q3B0H4</accession>
<evidence type="ECO:0000313" key="2">
    <source>
        <dbReference type="Proteomes" id="UP000187406"/>
    </source>
</evidence>
<dbReference type="EMBL" id="BDDD01000201">
    <property type="protein sequence ID" value="GAV61460.1"/>
    <property type="molecule type" value="Genomic_DNA"/>
</dbReference>
<reference evidence="2" key="1">
    <citation type="submission" date="2016-04" db="EMBL/GenBank/DDBJ databases">
        <title>Cephalotus genome sequencing.</title>
        <authorList>
            <person name="Fukushima K."/>
            <person name="Hasebe M."/>
            <person name="Fang X."/>
        </authorList>
    </citation>
    <scope>NUCLEOTIDE SEQUENCE [LARGE SCALE GENOMIC DNA]</scope>
    <source>
        <strain evidence="2">cv. St1</strain>
    </source>
</reference>
<dbReference type="InParanoid" id="A0A1Q3B0H4"/>
<protein>
    <submittedName>
        <fullName evidence="1">Uncharacterized protein</fullName>
    </submittedName>
</protein>
<dbReference type="OrthoDB" id="1072306at2759"/>
<comment type="caution">
    <text evidence="1">The sequence shown here is derived from an EMBL/GenBank/DDBJ whole genome shotgun (WGS) entry which is preliminary data.</text>
</comment>
<name>A0A1Q3B0H4_CEPFO</name>
<proteinExistence type="predicted"/>
<gene>
    <name evidence="1" type="ORF">CFOL_v3_04987</name>
</gene>